<name>A0A850DW15_9MICO</name>
<reference evidence="2 3" key="1">
    <citation type="submission" date="2020-05" db="EMBL/GenBank/DDBJ databases">
        <title>Genome Sequencing of Type Strains.</title>
        <authorList>
            <person name="Lemaire J.F."/>
            <person name="Inderbitzin P."/>
            <person name="Gregorio O.A."/>
            <person name="Collins S.B."/>
            <person name="Wespe N."/>
            <person name="Knight-Connoni V."/>
        </authorList>
    </citation>
    <scope>NUCLEOTIDE SEQUENCE [LARGE SCALE GENOMIC DNA]</scope>
    <source>
        <strain evidence="2 3">DSM 20512</strain>
    </source>
</reference>
<gene>
    <name evidence="2" type="ORF">HP467_15995</name>
</gene>
<dbReference type="RefSeq" id="WP_058740632.1">
    <property type="nucleotide sequence ID" value="NZ_BAAAWP010000001.1"/>
</dbReference>
<keyword evidence="1" id="KW-1133">Transmembrane helix</keyword>
<proteinExistence type="predicted"/>
<keyword evidence="1" id="KW-0472">Membrane</keyword>
<accession>A0A850DW15</accession>
<sequence length="162" mass="16239">MSKQQHEQHTLVRSLALGVLSGGRSSTPLAVLALNHDNKAVKGDWQQWKAFSTPLGRGLLVASAIGELIGDKSPKAPARISPMGLVGRIAAGAFAGAALGTTGRRDLRLEGAVLGGIGAVVGSFVGWAARKSLSGAGLPDAVGALAEDAAVIAGSVQAVRSA</sequence>
<evidence type="ECO:0000256" key="1">
    <source>
        <dbReference type="SAM" id="Phobius"/>
    </source>
</evidence>
<organism evidence="2 3">
    <name type="scientific">Curtobacterium citreum</name>
    <dbReference type="NCBI Taxonomy" id="2036"/>
    <lineage>
        <taxon>Bacteria</taxon>
        <taxon>Bacillati</taxon>
        <taxon>Actinomycetota</taxon>
        <taxon>Actinomycetes</taxon>
        <taxon>Micrococcales</taxon>
        <taxon>Microbacteriaceae</taxon>
        <taxon>Curtobacterium</taxon>
    </lineage>
</organism>
<protein>
    <submittedName>
        <fullName evidence="2">DUF4126 family protein</fullName>
    </submittedName>
</protein>
<evidence type="ECO:0000313" key="2">
    <source>
        <dbReference type="EMBL" id="NUU29594.1"/>
    </source>
</evidence>
<dbReference type="Proteomes" id="UP000539146">
    <property type="component" value="Unassembled WGS sequence"/>
</dbReference>
<dbReference type="AlphaFoldDB" id="A0A850DW15"/>
<keyword evidence="1" id="KW-0812">Transmembrane</keyword>
<feature type="transmembrane region" description="Helical" evidence="1">
    <location>
        <begin position="111"/>
        <end position="129"/>
    </location>
</feature>
<dbReference type="EMBL" id="JABMCG010000126">
    <property type="protein sequence ID" value="NUU29594.1"/>
    <property type="molecule type" value="Genomic_DNA"/>
</dbReference>
<comment type="caution">
    <text evidence="2">The sequence shown here is derived from an EMBL/GenBank/DDBJ whole genome shotgun (WGS) entry which is preliminary data.</text>
</comment>
<evidence type="ECO:0000313" key="3">
    <source>
        <dbReference type="Proteomes" id="UP000539146"/>
    </source>
</evidence>